<evidence type="ECO:0000256" key="7">
    <source>
        <dbReference type="SAM" id="SignalP"/>
    </source>
</evidence>
<comment type="subcellular location">
    <subcellularLocation>
        <location evidence="1">Secreted</location>
    </subcellularLocation>
</comment>
<dbReference type="EMBL" id="FN653028">
    <property type="protein sequence ID" value="CBY18785.1"/>
    <property type="molecule type" value="Genomic_DNA"/>
</dbReference>
<evidence type="ECO:0000256" key="3">
    <source>
        <dbReference type="ARBA" id="ARBA00022729"/>
    </source>
</evidence>
<keyword evidence="2" id="KW-0964">Secreted</keyword>
<dbReference type="InterPro" id="IPR000436">
    <property type="entry name" value="Sushi_SCR_CCP_dom"/>
</dbReference>
<feature type="signal peptide" evidence="7">
    <location>
        <begin position="1"/>
        <end position="16"/>
    </location>
</feature>
<evidence type="ECO:0000256" key="4">
    <source>
        <dbReference type="ARBA" id="ARBA00022737"/>
    </source>
</evidence>
<dbReference type="FunFam" id="2.20.100.10:FF:000001">
    <property type="entry name" value="semaphorin-5A isoform X1"/>
    <property type="match status" value="1"/>
</dbReference>
<protein>
    <recommendedName>
        <fullName evidence="8">Sushi domain-containing protein</fullName>
    </recommendedName>
</protein>
<organism evidence="9">
    <name type="scientific">Oikopleura dioica</name>
    <name type="common">Tunicate</name>
    <dbReference type="NCBI Taxonomy" id="34765"/>
    <lineage>
        <taxon>Eukaryota</taxon>
        <taxon>Metazoa</taxon>
        <taxon>Chordata</taxon>
        <taxon>Tunicata</taxon>
        <taxon>Appendicularia</taxon>
        <taxon>Copelata</taxon>
        <taxon>Oikopleuridae</taxon>
        <taxon>Oikopleura</taxon>
    </lineage>
</organism>
<dbReference type="Proteomes" id="UP000001307">
    <property type="component" value="Unassembled WGS sequence"/>
</dbReference>
<evidence type="ECO:0000256" key="5">
    <source>
        <dbReference type="ARBA" id="ARBA00023157"/>
    </source>
</evidence>
<dbReference type="InterPro" id="IPR036383">
    <property type="entry name" value="TSP1_rpt_sf"/>
</dbReference>
<dbReference type="InterPro" id="IPR052065">
    <property type="entry name" value="Compl_asym_regulator"/>
</dbReference>
<accession>E4X7W2</accession>
<feature type="chain" id="PRO_5003191001" description="Sushi domain-containing protein" evidence="7">
    <location>
        <begin position="17"/>
        <end position="986"/>
    </location>
</feature>
<evidence type="ECO:0000256" key="2">
    <source>
        <dbReference type="ARBA" id="ARBA00022525"/>
    </source>
</evidence>
<keyword evidence="5" id="KW-1015">Disulfide bond</keyword>
<dbReference type="AlphaFoldDB" id="E4X7W2"/>
<sequence>MVKLTPLVGLISVTCANVVIEETPPIDTNAIKHLRSIESYERLNGPLSYQAVLQMAADQGFDLETLLESRGITEDDIEQEKENAHLNGEDLNGDGFIDTFEEERAAKSENDLDILLPGNNFLLMQKSQKFNSLSETTSSIFALLFGPKTTSAPRTKPNFEYTTTEELPQAYWDSWKEWQSCSKSCGGGFQKRYRLCKTSAYGNCKGLPRQMKECNKHDCAGSEWSPWNAWTACSRSCNSGMQVRSRTCKRVGGAPCVVQNGVSNMEMQKCNTNSCYNEMSKWTPWGNWSNCGKSCDGGYRMRKRVCMRDYGAPNCPGSNVDTDKCNTEPCARDTPKPIGDWSAWSKCSVSCGVGQKTRTRTCSYNPGRCRRYQLQDKQQCFSGKPCGEWASWGSWGTCSVTCNLGIRTRTRKCIGGVPGVGGCVGNYEDQGGCNAQACPEWNSWSDWSGCSQTCNGGLSRRSRYCRNGSGCPGDKYDEKVCQTDKCPVWKNWSQWSACDKECGGGWKERERTCEDGNPGQRGCFGDYKVKASCNTRECPAWESWADWSECSASCGIGREHRYRYCNHEGECEGDETESNQCFAGACASWKSWGSWSECSVTCGSGGNQKRYRECSGKGQCKPDPYTQDTDSQFEKCREASICPSWNDWSSWSTCSVTCGGGNSNRSRVCNIAGKCNGISTSRKECNSQACPTPAPSFWKSWSSWSSCSVSCGGGLKQRSRSCSGDSCIGQSRLTTTCNDQACPVPSVWRSWSSWSSCSQSCDGGVKTRSRSCNGSSCLGKAQDSDSCNTFECATMEPWGKWASCNCGTQKRKRTRHCSRPDPRSVCPEEFEQFESCVCTTRSPTKFFTHSAAATTQTTTDETLGPIAEDLNEDNISGECVLLNVNGDCLDHLKYDKGDKIVDINSCDLPAYIIRNQEVIGMAELVGDTDHRVKYSCVENYKLRGNRIVECRCRGNRCRTKPKNLPVCAPAVIQNNSRQWQKRKVGK</sequence>
<dbReference type="PANTHER" id="PTHR22906">
    <property type="entry name" value="PROPERDIN"/>
    <property type="match status" value="1"/>
</dbReference>
<dbReference type="PROSITE" id="PS50923">
    <property type="entry name" value="SUSHI"/>
    <property type="match status" value="1"/>
</dbReference>
<dbReference type="Gene3D" id="2.20.100.10">
    <property type="entry name" value="Thrombospondin type-1 (TSP1) repeat"/>
    <property type="match status" value="12"/>
</dbReference>
<dbReference type="InterPro" id="IPR000884">
    <property type="entry name" value="TSP1_rpt"/>
</dbReference>
<keyword evidence="10" id="KW-1185">Reference proteome</keyword>
<reference evidence="9" key="1">
    <citation type="journal article" date="2010" name="Science">
        <title>Plasticity of animal genome architecture unmasked by rapid evolution of a pelagic tunicate.</title>
        <authorList>
            <person name="Denoeud F."/>
            <person name="Henriet S."/>
            <person name="Mungpakdee S."/>
            <person name="Aury J.M."/>
            <person name="Da Silva C."/>
            <person name="Brinkmann H."/>
            <person name="Mikhaleva J."/>
            <person name="Olsen L.C."/>
            <person name="Jubin C."/>
            <person name="Canestro C."/>
            <person name="Bouquet J.M."/>
            <person name="Danks G."/>
            <person name="Poulain J."/>
            <person name="Campsteijn C."/>
            <person name="Adamski M."/>
            <person name="Cross I."/>
            <person name="Yadetie F."/>
            <person name="Muffato M."/>
            <person name="Louis A."/>
            <person name="Butcher S."/>
            <person name="Tsagkogeorga G."/>
            <person name="Konrad A."/>
            <person name="Singh S."/>
            <person name="Jensen M.F."/>
            <person name="Cong E.H."/>
            <person name="Eikeseth-Otteraa H."/>
            <person name="Noel B."/>
            <person name="Anthouard V."/>
            <person name="Porcel B.M."/>
            <person name="Kachouri-Lafond R."/>
            <person name="Nishino A."/>
            <person name="Ugolini M."/>
            <person name="Chourrout P."/>
            <person name="Nishida H."/>
            <person name="Aasland R."/>
            <person name="Huzurbazar S."/>
            <person name="Westhof E."/>
            <person name="Delsuc F."/>
            <person name="Lehrach H."/>
            <person name="Reinhardt R."/>
            <person name="Weissenbach J."/>
            <person name="Roy S.W."/>
            <person name="Artiguenave F."/>
            <person name="Postlethwait J.H."/>
            <person name="Manak J.R."/>
            <person name="Thompson E.M."/>
            <person name="Jaillon O."/>
            <person name="Du Pasquier L."/>
            <person name="Boudinot P."/>
            <person name="Liberles D.A."/>
            <person name="Volff J.N."/>
            <person name="Philippe H."/>
            <person name="Lenhard B."/>
            <person name="Roest Crollius H."/>
            <person name="Wincker P."/>
            <person name="Chourrout D."/>
        </authorList>
    </citation>
    <scope>NUCLEOTIDE SEQUENCE [LARGE SCALE GENOMIC DNA]</scope>
</reference>
<dbReference type="InParanoid" id="E4X7W2"/>
<evidence type="ECO:0000256" key="6">
    <source>
        <dbReference type="PROSITE-ProRule" id="PRU00302"/>
    </source>
</evidence>
<gene>
    <name evidence="9" type="ORF">GSOID_T00003652001</name>
</gene>
<keyword evidence="6" id="KW-0768">Sushi</keyword>
<dbReference type="Pfam" id="PF00090">
    <property type="entry name" value="TSP_1"/>
    <property type="match status" value="13"/>
</dbReference>
<feature type="domain" description="Sushi" evidence="8">
    <location>
        <begin position="904"/>
        <end position="969"/>
    </location>
</feature>
<evidence type="ECO:0000256" key="1">
    <source>
        <dbReference type="ARBA" id="ARBA00004613"/>
    </source>
</evidence>
<dbReference type="OrthoDB" id="446173at2759"/>
<evidence type="ECO:0000313" key="9">
    <source>
        <dbReference type="EMBL" id="CBY18785.1"/>
    </source>
</evidence>
<evidence type="ECO:0000313" key="10">
    <source>
        <dbReference type="Proteomes" id="UP000001307"/>
    </source>
</evidence>
<dbReference type="SUPFAM" id="SSF82895">
    <property type="entry name" value="TSP-1 type 1 repeat"/>
    <property type="match status" value="12"/>
</dbReference>
<evidence type="ECO:0000259" key="8">
    <source>
        <dbReference type="PROSITE" id="PS50923"/>
    </source>
</evidence>
<dbReference type="PROSITE" id="PS50092">
    <property type="entry name" value="TSP1"/>
    <property type="match status" value="13"/>
</dbReference>
<keyword evidence="3 7" id="KW-0732">Signal</keyword>
<comment type="caution">
    <text evidence="6">Lacks conserved residue(s) required for the propagation of feature annotation.</text>
</comment>
<keyword evidence="4" id="KW-0677">Repeat</keyword>
<name>E4X7W2_OIKDI</name>
<dbReference type="PANTHER" id="PTHR22906:SF43">
    <property type="entry name" value="PROPERDIN"/>
    <property type="match status" value="1"/>
</dbReference>
<dbReference type="SMART" id="SM00209">
    <property type="entry name" value="TSP1"/>
    <property type="match status" value="13"/>
</dbReference>
<proteinExistence type="predicted"/>